<evidence type="ECO:0000259" key="7">
    <source>
        <dbReference type="Pfam" id="PF04542"/>
    </source>
</evidence>
<dbReference type="NCBIfam" id="TIGR02937">
    <property type="entry name" value="sigma70-ECF"/>
    <property type="match status" value="1"/>
</dbReference>
<proteinExistence type="inferred from homology"/>
<gene>
    <name evidence="9" type="ORF">A2358_01290</name>
</gene>
<evidence type="ECO:0000259" key="8">
    <source>
        <dbReference type="Pfam" id="PF08281"/>
    </source>
</evidence>
<feature type="domain" description="RNA polymerase sigma-70 region 2" evidence="7">
    <location>
        <begin position="11"/>
        <end position="76"/>
    </location>
</feature>
<dbReference type="InterPro" id="IPR007627">
    <property type="entry name" value="RNA_pol_sigma70_r2"/>
</dbReference>
<dbReference type="PANTHER" id="PTHR43133">
    <property type="entry name" value="RNA POLYMERASE ECF-TYPE SIGMA FACTO"/>
    <property type="match status" value="1"/>
</dbReference>
<keyword evidence="5 6" id="KW-0804">Transcription</keyword>
<dbReference type="GO" id="GO:0003677">
    <property type="term" value="F:DNA binding"/>
    <property type="evidence" value="ECO:0007669"/>
    <property type="project" value="UniProtKB-KW"/>
</dbReference>
<dbReference type="AlphaFoldDB" id="A0A1G2IZ15"/>
<dbReference type="GO" id="GO:0016987">
    <property type="term" value="F:sigma factor activity"/>
    <property type="evidence" value="ECO:0007669"/>
    <property type="project" value="UniProtKB-KW"/>
</dbReference>
<evidence type="ECO:0000313" key="9">
    <source>
        <dbReference type="EMBL" id="OGZ79580.1"/>
    </source>
</evidence>
<dbReference type="InterPro" id="IPR013325">
    <property type="entry name" value="RNA_pol_sigma_r2"/>
</dbReference>
<evidence type="ECO:0000256" key="4">
    <source>
        <dbReference type="ARBA" id="ARBA00023125"/>
    </source>
</evidence>
<keyword evidence="2 6" id="KW-0805">Transcription regulation</keyword>
<reference evidence="9 10" key="1">
    <citation type="journal article" date="2016" name="Nat. Commun.">
        <title>Thousands of microbial genomes shed light on interconnected biogeochemical processes in an aquifer system.</title>
        <authorList>
            <person name="Anantharaman K."/>
            <person name="Brown C.T."/>
            <person name="Hug L.A."/>
            <person name="Sharon I."/>
            <person name="Castelle C.J."/>
            <person name="Probst A.J."/>
            <person name="Thomas B.C."/>
            <person name="Singh A."/>
            <person name="Wilkins M.J."/>
            <person name="Karaoz U."/>
            <person name="Brodie E.L."/>
            <person name="Williams K.H."/>
            <person name="Hubbard S.S."/>
            <person name="Banfield J.F."/>
        </authorList>
    </citation>
    <scope>NUCLEOTIDE SEQUENCE [LARGE SCALE GENOMIC DNA]</scope>
</reference>
<dbReference type="Proteomes" id="UP000178650">
    <property type="component" value="Unassembled WGS sequence"/>
</dbReference>
<dbReference type="Pfam" id="PF08281">
    <property type="entry name" value="Sigma70_r4_2"/>
    <property type="match status" value="1"/>
</dbReference>
<accession>A0A1G2IZ15</accession>
<keyword evidence="4 6" id="KW-0238">DNA-binding</keyword>
<evidence type="ECO:0000256" key="5">
    <source>
        <dbReference type="ARBA" id="ARBA00023163"/>
    </source>
</evidence>
<keyword evidence="3 6" id="KW-0731">Sigma factor</keyword>
<organism evidence="9 10">
    <name type="scientific">Candidatus Staskawiczbacteria bacterium RIFOXYB1_FULL_37_44</name>
    <dbReference type="NCBI Taxonomy" id="1802223"/>
    <lineage>
        <taxon>Bacteria</taxon>
        <taxon>Candidatus Staskawicziibacteriota</taxon>
    </lineage>
</organism>
<evidence type="ECO:0000256" key="6">
    <source>
        <dbReference type="RuleBase" id="RU000716"/>
    </source>
</evidence>
<evidence type="ECO:0000256" key="2">
    <source>
        <dbReference type="ARBA" id="ARBA00023015"/>
    </source>
</evidence>
<evidence type="ECO:0000256" key="1">
    <source>
        <dbReference type="ARBA" id="ARBA00010641"/>
    </source>
</evidence>
<dbReference type="CDD" id="cd06171">
    <property type="entry name" value="Sigma70_r4"/>
    <property type="match status" value="1"/>
</dbReference>
<dbReference type="Pfam" id="PF04542">
    <property type="entry name" value="Sigma70_r2"/>
    <property type="match status" value="1"/>
</dbReference>
<dbReference type="STRING" id="1802223.A2358_01290"/>
<dbReference type="Gene3D" id="1.10.10.10">
    <property type="entry name" value="Winged helix-like DNA-binding domain superfamily/Winged helix DNA-binding domain"/>
    <property type="match status" value="1"/>
</dbReference>
<dbReference type="InterPro" id="IPR013324">
    <property type="entry name" value="RNA_pol_sigma_r3/r4-like"/>
</dbReference>
<name>A0A1G2IZ15_9BACT</name>
<comment type="similarity">
    <text evidence="1 6">Belongs to the sigma-70 factor family. ECF subfamily.</text>
</comment>
<dbReference type="EMBL" id="MHPJ01000001">
    <property type="protein sequence ID" value="OGZ79580.1"/>
    <property type="molecule type" value="Genomic_DNA"/>
</dbReference>
<dbReference type="PROSITE" id="PS01063">
    <property type="entry name" value="SIGMA70_ECF"/>
    <property type="match status" value="1"/>
</dbReference>
<dbReference type="InterPro" id="IPR036388">
    <property type="entry name" value="WH-like_DNA-bd_sf"/>
</dbReference>
<dbReference type="Gene3D" id="1.10.1740.10">
    <property type="match status" value="1"/>
</dbReference>
<evidence type="ECO:0000313" key="10">
    <source>
        <dbReference type="Proteomes" id="UP000178650"/>
    </source>
</evidence>
<dbReference type="SUPFAM" id="SSF88946">
    <property type="entry name" value="Sigma2 domain of RNA polymerase sigma factors"/>
    <property type="match status" value="1"/>
</dbReference>
<dbReference type="SUPFAM" id="SSF88659">
    <property type="entry name" value="Sigma3 and sigma4 domains of RNA polymerase sigma factors"/>
    <property type="match status" value="1"/>
</dbReference>
<feature type="domain" description="RNA polymerase sigma factor 70 region 4 type 2" evidence="8">
    <location>
        <begin position="105"/>
        <end position="156"/>
    </location>
</feature>
<dbReference type="InterPro" id="IPR000838">
    <property type="entry name" value="RNA_pol_sigma70_ECF_CS"/>
</dbReference>
<evidence type="ECO:0000256" key="3">
    <source>
        <dbReference type="ARBA" id="ARBA00023082"/>
    </source>
</evidence>
<comment type="caution">
    <text evidence="9">The sequence shown here is derived from an EMBL/GenBank/DDBJ whole genome shotgun (WGS) entry which is preliminary data.</text>
</comment>
<sequence length="166" mass="19701">MNYQTLFLDAYEKYADDIYRHCYFRVYNKELAEDITQETFIKTWKYIIEGKEIQNIRAFLYRVAVNLIIDNSRKKKELAGDERLNNIRAGEDTEDNIFNRFDANRIVKLLDKLAENQKQVMVMRYIDELKPSEIADILGESPNAVSVRINQATKKLREIINKKNEQ</sequence>
<protein>
    <recommendedName>
        <fullName evidence="6">RNA polymerase sigma factor</fullName>
    </recommendedName>
</protein>
<dbReference type="InterPro" id="IPR039425">
    <property type="entry name" value="RNA_pol_sigma-70-like"/>
</dbReference>
<dbReference type="GO" id="GO:0006352">
    <property type="term" value="P:DNA-templated transcription initiation"/>
    <property type="evidence" value="ECO:0007669"/>
    <property type="project" value="InterPro"/>
</dbReference>
<dbReference type="PANTHER" id="PTHR43133:SF60">
    <property type="entry name" value="RNA POLYMERASE SIGMA FACTOR SIGV"/>
    <property type="match status" value="1"/>
</dbReference>
<dbReference type="InterPro" id="IPR013249">
    <property type="entry name" value="RNA_pol_sigma70_r4_t2"/>
</dbReference>
<dbReference type="InterPro" id="IPR014284">
    <property type="entry name" value="RNA_pol_sigma-70_dom"/>
</dbReference>